<protein>
    <submittedName>
        <fullName evidence="2">NADH dehydrogenase</fullName>
    </submittedName>
</protein>
<proteinExistence type="predicted"/>
<accession>A0A8S5PDN7</accession>
<reference evidence="2" key="1">
    <citation type="journal article" date="2021" name="Proc. Natl. Acad. Sci. U.S.A.">
        <title>A Catalog of Tens of Thousands of Viruses from Human Metagenomes Reveals Hidden Associations with Chronic Diseases.</title>
        <authorList>
            <person name="Tisza M.J."/>
            <person name="Buck C.B."/>
        </authorList>
    </citation>
    <scope>NUCLEOTIDE SEQUENCE</scope>
    <source>
        <strain evidence="2">CtWKa2</strain>
    </source>
</reference>
<keyword evidence="1" id="KW-0812">Transmembrane</keyword>
<evidence type="ECO:0000313" key="2">
    <source>
        <dbReference type="EMBL" id="DAE05295.1"/>
    </source>
</evidence>
<sequence length="34" mass="4162">MALFLSLISIGISFITLYRIYKEDKDLKDWRKRK</sequence>
<keyword evidence="1" id="KW-1133">Transmembrane helix</keyword>
<evidence type="ECO:0000256" key="1">
    <source>
        <dbReference type="SAM" id="Phobius"/>
    </source>
</evidence>
<keyword evidence="1" id="KW-0472">Membrane</keyword>
<name>A0A8S5PDN7_9CAUD</name>
<feature type="transmembrane region" description="Helical" evidence="1">
    <location>
        <begin position="6"/>
        <end position="21"/>
    </location>
</feature>
<dbReference type="EMBL" id="BK015407">
    <property type="protein sequence ID" value="DAE05295.1"/>
    <property type="molecule type" value="Genomic_DNA"/>
</dbReference>
<organism evidence="2">
    <name type="scientific">Siphoviridae sp. ctWKa2</name>
    <dbReference type="NCBI Taxonomy" id="2825537"/>
    <lineage>
        <taxon>Viruses</taxon>
        <taxon>Duplodnaviria</taxon>
        <taxon>Heunggongvirae</taxon>
        <taxon>Uroviricota</taxon>
        <taxon>Caudoviricetes</taxon>
    </lineage>
</organism>